<keyword evidence="2" id="KW-1185">Reference proteome</keyword>
<proteinExistence type="predicted"/>
<organism evidence="1 2">
    <name type="scientific">Flavobacterium degerlachei</name>
    <dbReference type="NCBI Taxonomy" id="229203"/>
    <lineage>
        <taxon>Bacteria</taxon>
        <taxon>Pseudomonadati</taxon>
        <taxon>Bacteroidota</taxon>
        <taxon>Flavobacteriia</taxon>
        <taxon>Flavobacteriales</taxon>
        <taxon>Flavobacteriaceae</taxon>
        <taxon>Flavobacterium</taxon>
    </lineage>
</organism>
<gene>
    <name evidence="1" type="ORF">SAMN05444338_104117</name>
</gene>
<sequence>MTELSPRGISTYKGLDTLKQTVTVLQKNYLSVSKLYILC</sequence>
<accession>A0A1H2VNJ1</accession>
<name>A0A1H2VNJ1_9FLAO</name>
<evidence type="ECO:0000313" key="1">
    <source>
        <dbReference type="EMBL" id="SDW69534.1"/>
    </source>
</evidence>
<dbReference type="AlphaFoldDB" id="A0A1H2VNJ1"/>
<dbReference type="STRING" id="229203.SAMN05444338_104117"/>
<dbReference type="EMBL" id="FNMV01000004">
    <property type="protein sequence ID" value="SDW69534.1"/>
    <property type="molecule type" value="Genomic_DNA"/>
</dbReference>
<dbReference type="Proteomes" id="UP000198569">
    <property type="component" value="Unassembled WGS sequence"/>
</dbReference>
<protein>
    <submittedName>
        <fullName evidence="1">Uncharacterized protein</fullName>
    </submittedName>
</protein>
<evidence type="ECO:0000313" key="2">
    <source>
        <dbReference type="Proteomes" id="UP000198569"/>
    </source>
</evidence>
<reference evidence="2" key="1">
    <citation type="submission" date="2016-10" db="EMBL/GenBank/DDBJ databases">
        <authorList>
            <person name="Varghese N."/>
            <person name="Submissions S."/>
        </authorList>
    </citation>
    <scope>NUCLEOTIDE SEQUENCE [LARGE SCALE GENOMIC DNA]</scope>
    <source>
        <strain evidence="2">DSM 15718</strain>
    </source>
</reference>